<dbReference type="KEGG" id="llu:AKJ09_08255"/>
<protein>
    <submittedName>
        <fullName evidence="4">Uncharacterized protein</fullName>
    </submittedName>
</protein>
<evidence type="ECO:0000313" key="4">
    <source>
        <dbReference type="EMBL" id="AKV01592.1"/>
    </source>
</evidence>
<keyword evidence="5" id="KW-1185">Reference proteome</keyword>
<name>A0A0K1Q7E6_9BACT</name>
<organism evidence="4 5">
    <name type="scientific">Labilithrix luteola</name>
    <dbReference type="NCBI Taxonomy" id="1391654"/>
    <lineage>
        <taxon>Bacteria</taxon>
        <taxon>Pseudomonadati</taxon>
        <taxon>Myxococcota</taxon>
        <taxon>Polyangia</taxon>
        <taxon>Polyangiales</taxon>
        <taxon>Labilitrichaceae</taxon>
        <taxon>Labilithrix</taxon>
    </lineage>
</organism>
<feature type="chain" id="PRO_5005466737" evidence="3">
    <location>
        <begin position="21"/>
        <end position="287"/>
    </location>
</feature>
<dbReference type="AlphaFoldDB" id="A0A0K1Q7E6"/>
<evidence type="ECO:0000313" key="5">
    <source>
        <dbReference type="Proteomes" id="UP000064967"/>
    </source>
</evidence>
<sequence length="287" mass="29317">MVLPHGVVLMKPIIMASAFALCVALSARTAGALEIYNAPKSLSSAARLVILTEDEDAWLHEHCSYQGTTMTAVPRDGVVHEFLFDSYGQPVSKEFSCSERPPFWDSAWTPAPADDVNCVGMKGTCTPPLASASVTQPMAAPSAAPVLPPVAKEHASRAAPTTLPASPPSAPKATRDSSAASTVGYLLIGTGVVSLVGAGVSGAIVLDAKSTMKTHCSGVMTCDSEGMNAARRGDTASTVATVAFGVGAAAIAGGVLLVVLDKPREKQVGVGAHPNAQGATFTIEGKF</sequence>
<evidence type="ECO:0000256" key="1">
    <source>
        <dbReference type="SAM" id="MobiDB-lite"/>
    </source>
</evidence>
<evidence type="ECO:0000256" key="2">
    <source>
        <dbReference type="SAM" id="Phobius"/>
    </source>
</evidence>
<keyword evidence="3" id="KW-0732">Signal</keyword>
<reference evidence="4 5" key="1">
    <citation type="submission" date="2015-08" db="EMBL/GenBank/DDBJ databases">
        <authorList>
            <person name="Babu N.S."/>
            <person name="Beckwith C.J."/>
            <person name="Beseler K.G."/>
            <person name="Brison A."/>
            <person name="Carone J.V."/>
            <person name="Caskin T.P."/>
            <person name="Diamond M."/>
            <person name="Durham M.E."/>
            <person name="Foxe J.M."/>
            <person name="Go M."/>
            <person name="Henderson B.A."/>
            <person name="Jones I.B."/>
            <person name="McGettigan J.A."/>
            <person name="Micheletti S.J."/>
            <person name="Nasrallah M.E."/>
            <person name="Ortiz D."/>
            <person name="Piller C.R."/>
            <person name="Privatt S.R."/>
            <person name="Schneider S.L."/>
            <person name="Sharp S."/>
            <person name="Smith T.C."/>
            <person name="Stanton J.D."/>
            <person name="Ullery H.E."/>
            <person name="Wilson R.J."/>
            <person name="Serrano M.G."/>
            <person name="Buck G."/>
            <person name="Lee V."/>
            <person name="Wang Y."/>
            <person name="Carvalho R."/>
            <person name="Voegtly L."/>
            <person name="Shi R."/>
            <person name="Duckworth R."/>
            <person name="Johnson A."/>
            <person name="Loviza R."/>
            <person name="Walstead R."/>
            <person name="Shah Z."/>
            <person name="Kiflezghi M."/>
            <person name="Wade K."/>
            <person name="Ball S.L."/>
            <person name="Bradley K.W."/>
            <person name="Asai D.J."/>
            <person name="Bowman C.A."/>
            <person name="Russell D.A."/>
            <person name="Pope W.H."/>
            <person name="Jacobs-Sera D."/>
            <person name="Hendrix R.W."/>
            <person name="Hatfull G.F."/>
        </authorList>
    </citation>
    <scope>NUCLEOTIDE SEQUENCE [LARGE SCALE GENOMIC DNA]</scope>
    <source>
        <strain evidence="4 5">DSM 27648</strain>
    </source>
</reference>
<dbReference type="STRING" id="1391654.AKJ09_08255"/>
<keyword evidence="2" id="KW-1133">Transmembrane helix</keyword>
<feature type="signal peptide" evidence="3">
    <location>
        <begin position="1"/>
        <end position="20"/>
    </location>
</feature>
<evidence type="ECO:0000256" key="3">
    <source>
        <dbReference type="SAM" id="SignalP"/>
    </source>
</evidence>
<dbReference type="Proteomes" id="UP000064967">
    <property type="component" value="Chromosome"/>
</dbReference>
<feature type="region of interest" description="Disordered" evidence="1">
    <location>
        <begin position="151"/>
        <end position="176"/>
    </location>
</feature>
<keyword evidence="2" id="KW-0472">Membrane</keyword>
<dbReference type="EMBL" id="CP012333">
    <property type="protein sequence ID" value="AKV01592.1"/>
    <property type="molecule type" value="Genomic_DNA"/>
</dbReference>
<feature type="transmembrane region" description="Helical" evidence="2">
    <location>
        <begin position="239"/>
        <end position="260"/>
    </location>
</feature>
<accession>A0A0K1Q7E6</accession>
<keyword evidence="2" id="KW-0812">Transmembrane</keyword>
<feature type="transmembrane region" description="Helical" evidence="2">
    <location>
        <begin position="183"/>
        <end position="206"/>
    </location>
</feature>
<proteinExistence type="predicted"/>
<gene>
    <name evidence="4" type="ORF">AKJ09_08255</name>
</gene>